<protein>
    <recommendedName>
        <fullName evidence="3">Transcriptional regulator</fullName>
    </recommendedName>
</protein>
<dbReference type="EMBL" id="JAUSVU010000024">
    <property type="protein sequence ID" value="MDQ0536264.1"/>
    <property type="molecule type" value="Genomic_DNA"/>
</dbReference>
<dbReference type="Gene3D" id="1.10.260.40">
    <property type="entry name" value="lambda repressor-like DNA-binding domains"/>
    <property type="match status" value="1"/>
</dbReference>
<sequence>MTVNPYGGSFSQTAKLEGAVIIELQGEQLRAARALLRWSQRRLSDETSQLHPVSADTIKRWEGIDGAINATSAGIAAVIRTLQAQGVELLNDGAPGARIRRDK</sequence>
<proteinExistence type="predicted"/>
<keyword evidence="2" id="KW-1185">Reference proteome</keyword>
<evidence type="ECO:0000313" key="2">
    <source>
        <dbReference type="Proteomes" id="UP001244552"/>
    </source>
</evidence>
<evidence type="ECO:0008006" key="3">
    <source>
        <dbReference type="Google" id="ProtNLM"/>
    </source>
</evidence>
<accession>A0ABU0MST0</accession>
<dbReference type="RefSeq" id="WP_211114028.1">
    <property type="nucleotide sequence ID" value="NZ_JAGINO010000025.1"/>
</dbReference>
<dbReference type="Proteomes" id="UP001244552">
    <property type="component" value="Unassembled WGS sequence"/>
</dbReference>
<evidence type="ECO:0000313" key="1">
    <source>
        <dbReference type="EMBL" id="MDQ0536264.1"/>
    </source>
</evidence>
<dbReference type="InterPro" id="IPR010982">
    <property type="entry name" value="Lambda_DNA-bd_dom_sf"/>
</dbReference>
<gene>
    <name evidence="1" type="ORF">QO018_005158</name>
</gene>
<organism evidence="1 2">
    <name type="scientific">Azospirillum picis</name>
    <dbReference type="NCBI Taxonomy" id="488438"/>
    <lineage>
        <taxon>Bacteria</taxon>
        <taxon>Pseudomonadati</taxon>
        <taxon>Pseudomonadota</taxon>
        <taxon>Alphaproteobacteria</taxon>
        <taxon>Rhodospirillales</taxon>
        <taxon>Azospirillaceae</taxon>
        <taxon>Azospirillum</taxon>
    </lineage>
</organism>
<name>A0ABU0MST0_9PROT</name>
<comment type="caution">
    <text evidence="1">The sequence shown here is derived from an EMBL/GenBank/DDBJ whole genome shotgun (WGS) entry which is preliminary data.</text>
</comment>
<reference evidence="1 2" key="1">
    <citation type="submission" date="2023-07" db="EMBL/GenBank/DDBJ databases">
        <title>Genomic Encyclopedia of Type Strains, Phase IV (KMG-IV): sequencing the most valuable type-strain genomes for metagenomic binning, comparative biology and taxonomic classification.</title>
        <authorList>
            <person name="Goeker M."/>
        </authorList>
    </citation>
    <scope>NUCLEOTIDE SEQUENCE [LARGE SCALE GENOMIC DNA]</scope>
    <source>
        <strain evidence="1 2">DSM 19922</strain>
    </source>
</reference>